<gene>
    <name evidence="1" type="ORF">S06H3_23108</name>
</gene>
<feature type="non-terminal residue" evidence="1">
    <location>
        <position position="202"/>
    </location>
</feature>
<name>X1KCR7_9ZZZZ</name>
<sequence>AKAKVEHEFDEDHLNIFVTFRFAMETTSDPLADEVDHDVMPPLNLWLLEADEVAVDITASAWQDQFTLLLTSDTIVAYPDRVTLEYDGPHEKLHIIWDKQWEPWGPILSTDIGRKDAYADRGDPAVYDYDKDDLTIDGAWHEMDLSGIVSEKATAVFIIGHLKGAGADWHIMFRKNGNVNEVNHGGMETLRANVERRRSSIV</sequence>
<feature type="non-terminal residue" evidence="1">
    <location>
        <position position="1"/>
    </location>
</feature>
<comment type="caution">
    <text evidence="1">The sequence shown here is derived from an EMBL/GenBank/DDBJ whole genome shotgun (WGS) entry which is preliminary data.</text>
</comment>
<dbReference type="EMBL" id="BARV01012491">
    <property type="protein sequence ID" value="GAI04428.1"/>
    <property type="molecule type" value="Genomic_DNA"/>
</dbReference>
<evidence type="ECO:0000313" key="1">
    <source>
        <dbReference type="EMBL" id="GAI04428.1"/>
    </source>
</evidence>
<accession>X1KCR7</accession>
<reference evidence="1" key="1">
    <citation type="journal article" date="2014" name="Front. Microbiol.">
        <title>High frequency of phylogenetically diverse reductive dehalogenase-homologous genes in deep subseafloor sedimentary metagenomes.</title>
        <authorList>
            <person name="Kawai M."/>
            <person name="Futagami T."/>
            <person name="Toyoda A."/>
            <person name="Takaki Y."/>
            <person name="Nishi S."/>
            <person name="Hori S."/>
            <person name="Arai W."/>
            <person name="Tsubouchi T."/>
            <person name="Morono Y."/>
            <person name="Uchiyama I."/>
            <person name="Ito T."/>
            <person name="Fujiyama A."/>
            <person name="Inagaki F."/>
            <person name="Takami H."/>
        </authorList>
    </citation>
    <scope>NUCLEOTIDE SEQUENCE</scope>
    <source>
        <strain evidence="1">Expedition CK06-06</strain>
    </source>
</reference>
<proteinExistence type="predicted"/>
<dbReference type="AlphaFoldDB" id="X1KCR7"/>
<protein>
    <submittedName>
        <fullName evidence="1">Uncharacterized protein</fullName>
    </submittedName>
</protein>
<organism evidence="1">
    <name type="scientific">marine sediment metagenome</name>
    <dbReference type="NCBI Taxonomy" id="412755"/>
    <lineage>
        <taxon>unclassified sequences</taxon>
        <taxon>metagenomes</taxon>
        <taxon>ecological metagenomes</taxon>
    </lineage>
</organism>